<protein>
    <submittedName>
        <fullName evidence="4">Monomeric sarcosine oxidase</fullName>
        <ecNumber evidence="4">1.5.3.1</ecNumber>
    </submittedName>
</protein>
<evidence type="ECO:0000313" key="4">
    <source>
        <dbReference type="EMBL" id="SUC31410.1"/>
    </source>
</evidence>
<dbReference type="EC" id="1.5.3.1" evidence="4"/>
<keyword evidence="2" id="KW-0472">Membrane</keyword>
<dbReference type="GO" id="GO:0005737">
    <property type="term" value="C:cytoplasm"/>
    <property type="evidence" value="ECO:0007669"/>
    <property type="project" value="TreeGrafter"/>
</dbReference>
<accession>A0A379FRN1</accession>
<keyword evidence="2" id="KW-1133">Transmembrane helix</keyword>
<evidence type="ECO:0000259" key="3">
    <source>
        <dbReference type="Pfam" id="PF01266"/>
    </source>
</evidence>
<dbReference type="Proteomes" id="UP000254208">
    <property type="component" value="Unassembled WGS sequence"/>
</dbReference>
<name>A0A379FRN1_PRORE</name>
<evidence type="ECO:0000313" key="5">
    <source>
        <dbReference type="Proteomes" id="UP000254208"/>
    </source>
</evidence>
<evidence type="ECO:0000256" key="1">
    <source>
        <dbReference type="ARBA" id="ARBA00023002"/>
    </source>
</evidence>
<dbReference type="AlphaFoldDB" id="A0A379FRN1"/>
<dbReference type="EMBL" id="UGTZ01000001">
    <property type="protein sequence ID" value="SUC31410.1"/>
    <property type="molecule type" value="Genomic_DNA"/>
</dbReference>
<dbReference type="InterPro" id="IPR036188">
    <property type="entry name" value="FAD/NAD-bd_sf"/>
</dbReference>
<dbReference type="PANTHER" id="PTHR13847">
    <property type="entry name" value="SARCOSINE DEHYDROGENASE-RELATED"/>
    <property type="match status" value="1"/>
</dbReference>
<organism evidence="4 5">
    <name type="scientific">Providencia rettgeri</name>
    <dbReference type="NCBI Taxonomy" id="587"/>
    <lineage>
        <taxon>Bacteria</taxon>
        <taxon>Pseudomonadati</taxon>
        <taxon>Pseudomonadota</taxon>
        <taxon>Gammaproteobacteria</taxon>
        <taxon>Enterobacterales</taxon>
        <taxon>Morganellaceae</taxon>
        <taxon>Providencia</taxon>
    </lineage>
</organism>
<dbReference type="RefSeq" id="WP_115167263.1">
    <property type="nucleotide sequence ID" value="NZ_CP077317.1"/>
</dbReference>
<dbReference type="Pfam" id="PF01266">
    <property type="entry name" value="DAO"/>
    <property type="match status" value="1"/>
</dbReference>
<dbReference type="GeneID" id="93673244"/>
<sequence length="366" mass="40093">MNPTHQKKIIIIGAGFVGTTLAWYLSRQSDKQVILLDKAHAGQGVTQHAFAWLNVSYGRPDAYSQLRQQALVAWHELDKHTDGKLKIQWTGALSWQETDSATAEYVYHHQQSGFNVELLDKSTVHKMEPFLSALPELAAFCPDEGSVDPIHATKALLSLAIEQGVIYLPQQEVHTILQENGRIIGVNTHKNTFLAEQVIVTAGVDAAALMQSLNVELPVTSSPSIIVRINDSVEQTLVQHIISTPQMELRPAGSGKILCAEDYISEKPEHSAVAIAQNALTTIKNSFIGSNTLNLENAFIGMRPIPKDEMPIVGKVADFEGLYIISMHAAITLAPLICQLAQDEILHGIEQAALGPYRLTRFVSGN</sequence>
<evidence type="ECO:0000256" key="2">
    <source>
        <dbReference type="SAM" id="Phobius"/>
    </source>
</evidence>
<feature type="transmembrane region" description="Helical" evidence="2">
    <location>
        <begin position="9"/>
        <end position="26"/>
    </location>
</feature>
<gene>
    <name evidence="4" type="primary">soxA</name>
    <name evidence="4" type="ORF">NCTC11801_02361</name>
</gene>
<dbReference type="SUPFAM" id="SSF51905">
    <property type="entry name" value="FAD/NAD(P)-binding domain"/>
    <property type="match status" value="1"/>
</dbReference>
<dbReference type="PANTHER" id="PTHR13847:SF289">
    <property type="entry name" value="GLYCINE OXIDASE"/>
    <property type="match status" value="1"/>
</dbReference>
<feature type="domain" description="FAD dependent oxidoreductase" evidence="3">
    <location>
        <begin position="8"/>
        <end position="341"/>
    </location>
</feature>
<proteinExistence type="predicted"/>
<dbReference type="Gene3D" id="3.50.50.60">
    <property type="entry name" value="FAD/NAD(P)-binding domain"/>
    <property type="match status" value="1"/>
</dbReference>
<dbReference type="InterPro" id="IPR006076">
    <property type="entry name" value="FAD-dep_OxRdtase"/>
</dbReference>
<keyword evidence="1 4" id="KW-0560">Oxidoreductase</keyword>
<reference evidence="4 5" key="1">
    <citation type="submission" date="2018-06" db="EMBL/GenBank/DDBJ databases">
        <authorList>
            <consortium name="Pathogen Informatics"/>
            <person name="Doyle S."/>
        </authorList>
    </citation>
    <scope>NUCLEOTIDE SEQUENCE [LARGE SCALE GENOMIC DNA]</scope>
    <source>
        <strain evidence="4 5">NCTC11801</strain>
    </source>
</reference>
<dbReference type="GO" id="GO:0008115">
    <property type="term" value="F:sarcosine oxidase activity"/>
    <property type="evidence" value="ECO:0007669"/>
    <property type="project" value="UniProtKB-EC"/>
</dbReference>
<dbReference type="Gene3D" id="3.30.9.10">
    <property type="entry name" value="D-Amino Acid Oxidase, subunit A, domain 2"/>
    <property type="match status" value="1"/>
</dbReference>
<keyword evidence="2" id="KW-0812">Transmembrane</keyword>